<proteinExistence type="inferred from homology"/>
<evidence type="ECO:0000313" key="7">
    <source>
        <dbReference type="EMBL" id="KAK5172331.1"/>
    </source>
</evidence>
<feature type="compositionally biased region" description="Low complexity" evidence="4">
    <location>
        <begin position="126"/>
        <end position="143"/>
    </location>
</feature>
<keyword evidence="3" id="KW-0539">Nucleus</keyword>
<dbReference type="SUPFAM" id="SSF54373">
    <property type="entry name" value="FAD-linked reductases, C-terminal domain"/>
    <property type="match status" value="1"/>
</dbReference>
<dbReference type="InterPro" id="IPR050281">
    <property type="entry name" value="Flavin_monoamine_oxidase"/>
</dbReference>
<gene>
    <name evidence="7" type="ORF">LTR77_003969</name>
</gene>
<organism evidence="7 8">
    <name type="scientific">Saxophila tyrrhenica</name>
    <dbReference type="NCBI Taxonomy" id="1690608"/>
    <lineage>
        <taxon>Eukaryota</taxon>
        <taxon>Fungi</taxon>
        <taxon>Dikarya</taxon>
        <taxon>Ascomycota</taxon>
        <taxon>Pezizomycotina</taxon>
        <taxon>Dothideomycetes</taxon>
        <taxon>Dothideomycetidae</taxon>
        <taxon>Mycosphaerellales</taxon>
        <taxon>Extremaceae</taxon>
        <taxon>Saxophila</taxon>
    </lineage>
</organism>
<dbReference type="SUPFAM" id="SSF47095">
    <property type="entry name" value="HMG-box"/>
    <property type="match status" value="1"/>
</dbReference>
<evidence type="ECO:0008006" key="9">
    <source>
        <dbReference type="Google" id="ProtNLM"/>
    </source>
</evidence>
<feature type="compositionally biased region" description="Basic and acidic residues" evidence="4">
    <location>
        <begin position="1"/>
        <end position="10"/>
    </location>
</feature>
<comment type="caution">
    <text evidence="7">The sequence shown here is derived from an EMBL/GenBank/DDBJ whole genome shotgun (WGS) entry which is preliminary data.</text>
</comment>
<dbReference type="GO" id="GO:0005634">
    <property type="term" value="C:nucleus"/>
    <property type="evidence" value="ECO:0007669"/>
    <property type="project" value="UniProtKB-UniRule"/>
</dbReference>
<dbReference type="PROSITE" id="PS50934">
    <property type="entry name" value="SWIRM"/>
    <property type="match status" value="1"/>
</dbReference>
<keyword evidence="8" id="KW-1185">Reference proteome</keyword>
<dbReference type="AlphaFoldDB" id="A0AAV9PI56"/>
<dbReference type="Proteomes" id="UP001337655">
    <property type="component" value="Unassembled WGS sequence"/>
</dbReference>
<dbReference type="PANTHER" id="PTHR10742:SF386">
    <property type="entry name" value="LYSINE-SPECIFIC HISTONE DEMETHYLASE 1A"/>
    <property type="match status" value="1"/>
</dbReference>
<feature type="domain" description="SWIRM" evidence="6">
    <location>
        <begin position="198"/>
        <end position="293"/>
    </location>
</feature>
<evidence type="ECO:0000256" key="2">
    <source>
        <dbReference type="ARBA" id="ARBA00023002"/>
    </source>
</evidence>
<dbReference type="Pfam" id="PF01593">
    <property type="entry name" value="Amino_oxidase"/>
    <property type="match status" value="1"/>
</dbReference>
<dbReference type="PROSITE" id="PS50118">
    <property type="entry name" value="HMG_BOX_2"/>
    <property type="match status" value="1"/>
</dbReference>
<dbReference type="EMBL" id="JAVRRT010000005">
    <property type="protein sequence ID" value="KAK5172331.1"/>
    <property type="molecule type" value="Genomic_DNA"/>
</dbReference>
<feature type="DNA-binding region" description="HMG box" evidence="3">
    <location>
        <begin position="1016"/>
        <end position="1088"/>
    </location>
</feature>
<evidence type="ECO:0000313" key="8">
    <source>
        <dbReference type="Proteomes" id="UP001337655"/>
    </source>
</evidence>
<dbReference type="InterPro" id="IPR007526">
    <property type="entry name" value="SWIRM"/>
</dbReference>
<dbReference type="GO" id="GO:0003682">
    <property type="term" value="F:chromatin binding"/>
    <property type="evidence" value="ECO:0007669"/>
    <property type="project" value="TreeGrafter"/>
</dbReference>
<dbReference type="Pfam" id="PF00505">
    <property type="entry name" value="HMG_box"/>
    <property type="match status" value="1"/>
</dbReference>
<dbReference type="SUPFAM" id="SSF51905">
    <property type="entry name" value="FAD/NAD(P)-binding domain"/>
    <property type="match status" value="1"/>
</dbReference>
<dbReference type="PANTHER" id="PTHR10742">
    <property type="entry name" value="FLAVIN MONOAMINE OXIDASE"/>
    <property type="match status" value="1"/>
</dbReference>
<feature type="domain" description="HMG box" evidence="5">
    <location>
        <begin position="1016"/>
        <end position="1088"/>
    </location>
</feature>
<dbReference type="InterPro" id="IPR009057">
    <property type="entry name" value="Homeodomain-like_sf"/>
</dbReference>
<reference evidence="7 8" key="1">
    <citation type="submission" date="2023-08" db="EMBL/GenBank/DDBJ databases">
        <title>Black Yeasts Isolated from many extreme environments.</title>
        <authorList>
            <person name="Coleine C."/>
            <person name="Stajich J.E."/>
            <person name="Selbmann L."/>
        </authorList>
    </citation>
    <scope>NUCLEOTIDE SEQUENCE [LARGE SCALE GENOMIC DNA]</scope>
    <source>
        <strain evidence="7 8">CCFEE 5935</strain>
    </source>
</reference>
<feature type="compositionally biased region" description="Polar residues" evidence="4">
    <location>
        <begin position="116"/>
        <end position="125"/>
    </location>
</feature>
<dbReference type="GeneID" id="89925315"/>
<dbReference type="Gene3D" id="1.10.10.10">
    <property type="entry name" value="Winged helix-like DNA-binding domain superfamily/Winged helix DNA-binding domain"/>
    <property type="match status" value="1"/>
</dbReference>
<dbReference type="GO" id="GO:0010468">
    <property type="term" value="P:regulation of gene expression"/>
    <property type="evidence" value="ECO:0007669"/>
    <property type="project" value="UniProtKB-ARBA"/>
</dbReference>
<feature type="compositionally biased region" description="Low complexity" evidence="4">
    <location>
        <begin position="68"/>
        <end position="85"/>
    </location>
</feature>
<name>A0AAV9PI56_9PEZI</name>
<keyword evidence="2" id="KW-0560">Oxidoreductase</keyword>
<dbReference type="RefSeq" id="XP_064661175.1">
    <property type="nucleotide sequence ID" value="XM_064801224.1"/>
</dbReference>
<evidence type="ECO:0000256" key="4">
    <source>
        <dbReference type="SAM" id="MobiDB-lite"/>
    </source>
</evidence>
<accession>A0AAV9PI56</accession>
<dbReference type="InterPro" id="IPR002937">
    <property type="entry name" value="Amino_oxidase"/>
</dbReference>
<dbReference type="GO" id="GO:0003677">
    <property type="term" value="F:DNA binding"/>
    <property type="evidence" value="ECO:0007669"/>
    <property type="project" value="UniProtKB-UniRule"/>
</dbReference>
<dbReference type="GO" id="GO:0050660">
    <property type="term" value="F:flavin adenine dinucleotide binding"/>
    <property type="evidence" value="ECO:0007669"/>
    <property type="project" value="TreeGrafter"/>
</dbReference>
<feature type="region of interest" description="Disordered" evidence="4">
    <location>
        <begin position="1104"/>
        <end position="1137"/>
    </location>
</feature>
<dbReference type="Pfam" id="PF04433">
    <property type="entry name" value="SWIRM"/>
    <property type="match status" value="1"/>
</dbReference>
<protein>
    <recommendedName>
        <fullName evidence="9">SWIRM domain-containing protein</fullName>
    </recommendedName>
</protein>
<feature type="region of interest" description="Disordered" evidence="4">
    <location>
        <begin position="955"/>
        <end position="975"/>
    </location>
</feature>
<feature type="region of interest" description="Disordered" evidence="4">
    <location>
        <begin position="1"/>
        <end position="191"/>
    </location>
</feature>
<evidence type="ECO:0000256" key="1">
    <source>
        <dbReference type="ARBA" id="ARBA00005995"/>
    </source>
</evidence>
<keyword evidence="3" id="KW-0238">DNA-binding</keyword>
<dbReference type="GO" id="GO:0016491">
    <property type="term" value="F:oxidoreductase activity"/>
    <property type="evidence" value="ECO:0007669"/>
    <property type="project" value="UniProtKB-KW"/>
</dbReference>
<sequence>MALYDVDIRPQLDQVSPDIANPQSSRLDEDDSTLSSASSDRSVRSVESTTASKGKWKANINGDWRYGSSESATSTAMSSVSSSTAAEDKTITRPQFTSPLKKRMSDGSIKQPPLRLNSSIGSASEQPQAVPEQPQQDQQTQHIPPKKKRGRPPKDKSLLAQPAPKAPKASRISELKDEVRPRSSIPSRLPAEVHASQAIEAAYASRLNPFELHRGEHSLLADLLMSHEVTVYLNIRNAILRLWHQNPLCGVTPKEAAGCAKEARFFGLAEAAYKWLVRNGYINFGCVETPRDAGIAKSRRSGKQKTVVVVGAGVSGLTTARQLEHLFEHDAKRWTDVGERPPKVIVLEGRKRIGGRVYSKQLRDQVPGSLPDDLRNTVEMGAMIVTGFEHGNPLDTIIRGQLGLRYHLMKDALTIYDSDGRPVDEQRDMLNTELYADISDRAGDFRAAPQDTNTLKGDEELISRCRDPISDGFADFQLEPLPNPMDHLPQYKPAAKRGRRRNAPPQTEKLTGRTRVIEMSNATQSAARAAKEMGWQLREGIARNQSISLNEMARASSHPTLGSVMDDAIEQYQDLVQLTPQDMRMLNWHHANLEYANAAPVSSLSLSGHDQDTGNEFEGAHSEIIGGYTQLPRGLMNLPTKLDVRFDRVVDSIHYNEGAPGESEYTTKVVCSDGQIIEADQVVMTVPLGVLKDDVVDFDPPLPGWKYGVIQRMGFGLLNKVILLYDQSFWDDDRDMFGLLNDAEQQNSLDPEEYARRRGRFYLIWNASKISGRPALVALMAGHAAHDAETTDSNSLLAEINDRLRTVFSPEKVTAPSEVIVTRWKRDPFTRGTYSYVGPRTRSGDYDLMAKPVGNLHFAGEATCGTHPATVHGAFLSGLRVASDVMTAMTGPIDLPLPLVGAPTIKQETVARYNMPQTVPLPPQPSISTNTPATAQVNAPIIKQEHDPTSLASVPVYASAPAPPPPKLAGPPKQSVCARDDSFWARPSFDHNDLDYEASIVGTILSRLGDRPLKPSRPGVNPFLLFTKAKWDECKAHCSRDASTAGRDAIRATLGKWWKAATEEEKRPYLEQSEQAQKVADTQRKEWAEGVEKWDAEARRIRQEFVAEHPPPVVQGEGVGGSKRKSNNSSWVVLDHV</sequence>
<evidence type="ECO:0000259" key="6">
    <source>
        <dbReference type="PROSITE" id="PS50934"/>
    </source>
</evidence>
<evidence type="ECO:0000259" key="5">
    <source>
        <dbReference type="PROSITE" id="PS50118"/>
    </source>
</evidence>
<dbReference type="InterPro" id="IPR036188">
    <property type="entry name" value="FAD/NAD-bd_sf"/>
</dbReference>
<dbReference type="InterPro" id="IPR009071">
    <property type="entry name" value="HMG_box_dom"/>
</dbReference>
<comment type="similarity">
    <text evidence="1">Belongs to the flavin monoamine oxidase family.</text>
</comment>
<dbReference type="Gene3D" id="3.50.50.60">
    <property type="entry name" value="FAD/NAD(P)-binding domain"/>
    <property type="match status" value="2"/>
</dbReference>
<dbReference type="InterPro" id="IPR036910">
    <property type="entry name" value="HMG_box_dom_sf"/>
</dbReference>
<dbReference type="Gene3D" id="1.10.30.10">
    <property type="entry name" value="High mobility group box domain"/>
    <property type="match status" value="1"/>
</dbReference>
<feature type="compositionally biased region" description="Basic and acidic residues" evidence="4">
    <location>
        <begin position="171"/>
        <end position="181"/>
    </location>
</feature>
<dbReference type="InterPro" id="IPR036388">
    <property type="entry name" value="WH-like_DNA-bd_sf"/>
</dbReference>
<dbReference type="GO" id="GO:0006338">
    <property type="term" value="P:chromatin remodeling"/>
    <property type="evidence" value="ECO:0007669"/>
    <property type="project" value="TreeGrafter"/>
</dbReference>
<dbReference type="SUPFAM" id="SSF46689">
    <property type="entry name" value="Homeodomain-like"/>
    <property type="match status" value="1"/>
</dbReference>
<evidence type="ECO:0000256" key="3">
    <source>
        <dbReference type="PROSITE-ProRule" id="PRU00267"/>
    </source>
</evidence>
<dbReference type="CDD" id="cd00084">
    <property type="entry name" value="HMG-box_SF"/>
    <property type="match status" value="1"/>
</dbReference>
<feature type="compositionally biased region" description="Low complexity" evidence="4">
    <location>
        <begin position="33"/>
        <end position="49"/>
    </location>
</feature>